<name>W3XPK8_PESFW</name>
<dbReference type="OMA" id="MKFFNLI"/>
<feature type="signal peptide" evidence="1">
    <location>
        <begin position="1"/>
        <end position="15"/>
    </location>
</feature>
<dbReference type="KEGG" id="pfy:PFICI_01737"/>
<reference evidence="3" key="1">
    <citation type="journal article" date="2015" name="BMC Genomics">
        <title>Genomic and transcriptomic analysis of the endophytic fungus Pestalotiopsis fici reveals its lifestyle and high potential for synthesis of natural products.</title>
        <authorList>
            <person name="Wang X."/>
            <person name="Zhang X."/>
            <person name="Liu L."/>
            <person name="Xiang M."/>
            <person name="Wang W."/>
            <person name="Sun X."/>
            <person name="Che Y."/>
            <person name="Guo L."/>
            <person name="Liu G."/>
            <person name="Guo L."/>
            <person name="Wang C."/>
            <person name="Yin W.B."/>
            <person name="Stadler M."/>
            <person name="Zhang X."/>
            <person name="Liu X."/>
        </authorList>
    </citation>
    <scope>NUCLEOTIDE SEQUENCE [LARGE SCALE GENOMIC DNA]</scope>
    <source>
        <strain evidence="3">W106-1 / CGMCC3.15140</strain>
    </source>
</reference>
<protein>
    <submittedName>
        <fullName evidence="2">Uncharacterized protein</fullName>
    </submittedName>
</protein>
<dbReference type="RefSeq" id="XP_007828509.1">
    <property type="nucleotide sequence ID" value="XM_007830318.1"/>
</dbReference>
<dbReference type="HOGENOM" id="CLU_109062_0_0_1"/>
<dbReference type="InParanoid" id="W3XPK8"/>
<keyword evidence="1" id="KW-0732">Signal</keyword>
<accession>W3XPK8</accession>
<evidence type="ECO:0000313" key="3">
    <source>
        <dbReference type="Proteomes" id="UP000030651"/>
    </source>
</evidence>
<dbReference type="AlphaFoldDB" id="W3XPK8"/>
<dbReference type="eggNOG" id="ENOG502T4VQ">
    <property type="taxonomic scope" value="Eukaryota"/>
</dbReference>
<organism evidence="2 3">
    <name type="scientific">Pestalotiopsis fici (strain W106-1 / CGMCC3.15140)</name>
    <dbReference type="NCBI Taxonomy" id="1229662"/>
    <lineage>
        <taxon>Eukaryota</taxon>
        <taxon>Fungi</taxon>
        <taxon>Dikarya</taxon>
        <taxon>Ascomycota</taxon>
        <taxon>Pezizomycotina</taxon>
        <taxon>Sordariomycetes</taxon>
        <taxon>Xylariomycetidae</taxon>
        <taxon>Amphisphaeriales</taxon>
        <taxon>Sporocadaceae</taxon>
        <taxon>Pestalotiopsis</taxon>
    </lineage>
</organism>
<gene>
    <name evidence="2" type="ORF">PFICI_01737</name>
</gene>
<evidence type="ECO:0000313" key="2">
    <source>
        <dbReference type="EMBL" id="ETS87909.1"/>
    </source>
</evidence>
<dbReference type="Proteomes" id="UP000030651">
    <property type="component" value="Unassembled WGS sequence"/>
</dbReference>
<dbReference type="GeneID" id="19266750"/>
<dbReference type="OrthoDB" id="4777627at2759"/>
<keyword evidence="3" id="KW-1185">Reference proteome</keyword>
<sequence>MKFLQVLGWATLAMALPSPAPLEDSVIAVEHLEKRATVTETIVGILNNLNATVTTDLAAANSAAVAIQNANSVQAIVSATAILRSNYQAIIQAITDATAAISDATGGGAGGIAALLVGLTQQEINQLTAAIQQIVALVTAIRASLTVTSTLGAAVNAAASSEIAALRTILVPFLAPLAVLVQAIATASATASLTVTGLQAAFAGLVTITRQLIAGV</sequence>
<dbReference type="EMBL" id="KI912109">
    <property type="protein sequence ID" value="ETS87909.1"/>
    <property type="molecule type" value="Genomic_DNA"/>
</dbReference>
<proteinExistence type="predicted"/>
<feature type="chain" id="PRO_5012181231" evidence="1">
    <location>
        <begin position="16"/>
        <end position="216"/>
    </location>
</feature>
<evidence type="ECO:0000256" key="1">
    <source>
        <dbReference type="SAM" id="SignalP"/>
    </source>
</evidence>